<evidence type="ECO:0000313" key="8">
    <source>
        <dbReference type="EMBL" id="KAL5105388.1"/>
    </source>
</evidence>
<evidence type="ECO:0000256" key="5">
    <source>
        <dbReference type="ARBA" id="ARBA00023239"/>
    </source>
</evidence>
<dbReference type="Pfam" id="PF00282">
    <property type="entry name" value="Pyridoxal_deC"/>
    <property type="match status" value="1"/>
</dbReference>
<comment type="cofactor">
    <cofactor evidence="1">
        <name>pyridoxal 5'-phosphate</name>
        <dbReference type="ChEBI" id="CHEBI:597326"/>
    </cofactor>
</comment>
<evidence type="ECO:0000313" key="9">
    <source>
        <dbReference type="Proteomes" id="UP001651158"/>
    </source>
</evidence>
<feature type="compositionally biased region" description="Polar residues" evidence="6">
    <location>
        <begin position="777"/>
        <end position="787"/>
    </location>
</feature>
<name>A0ABR4Q775_9CEST</name>
<comment type="similarity">
    <text evidence="2">Belongs to the group II decarboxylase family.</text>
</comment>
<keyword evidence="3" id="KW-0210">Decarboxylase</keyword>
<sequence length="812" mass="90224">MEPDLRSLLTELLTQTLGRSLNSELEKVRSIIPETSVQLQKHIAQADFLLHRLEEKHRQKITACILGDISVWVKHIWHYSASCLRVCCGGEDSNESVVTACRVALQESWYTDTGSPGFSGSSPLDSSKSNAASRSVIYLSPAAPSYLRRWLSLNLCCSGLLITVLPAEDNSILPIISVPRFERIIQNDLHLGRQPLLLVTYAGSTLTGASDCLPTLAGICHRHKIWLHVEGLSLLRMALLANPPIKPSWVTTINSINLELSLCFGLPHSLNILLMQSKLPESILHYLNVFPLTKASEETEGETSPLPRSLPSTCLSNTLFAWFALRVKDGSHVNRIRHADHLTMYTLKKLQSLPLIETFPSHRCLGITASNGDRDPDTFFIKMLYDNSVYCPIILFRYVLSSSSQKSAVRRKSSMLSNSKTVDDTPVKARCMSESLVACVDEVANGPMDQRFSNSLNHWLASALQFEYPSLSIKTHFLPNGKLVLRFSLLDSVNLMAITDGNIDALVDTINLNCTIMEATWREKSAFYKLINCTPGLYYYYLPDWAGLGAALYVPHTYRCLLPDAGELSPSEYQNHLSNSLLRLPAKAAHDICELNRELISRLRSHDYAFSSARINFKTPPGVCEALESLASRTATRQSPNVALVNGGGEGESEECRESGGAPISQMQFHCLRFGLITPGTDTSEMVQMVLRMANVVEEDSNYVSSLSEVVKRGIEEATLHMKEERTKIMREQGVLRQVPYLEKLINWWSPPISTQIHGQMLNLSIGELVPTDSILPVSSSPPAEQDQSGEDTSRGGNKASTSIWSWLFPFS</sequence>
<dbReference type="InterPro" id="IPR002129">
    <property type="entry name" value="PyrdxlP-dep_de-COase"/>
</dbReference>
<dbReference type="Pfam" id="PF22930">
    <property type="entry name" value="PDXDC1-like_cen"/>
    <property type="match status" value="1"/>
</dbReference>
<evidence type="ECO:0000256" key="4">
    <source>
        <dbReference type="ARBA" id="ARBA00022898"/>
    </source>
</evidence>
<keyword evidence="9" id="KW-1185">Reference proteome</keyword>
<evidence type="ECO:0000256" key="6">
    <source>
        <dbReference type="SAM" id="MobiDB-lite"/>
    </source>
</evidence>
<keyword evidence="5" id="KW-0456">Lyase</keyword>
<dbReference type="InterPro" id="IPR055103">
    <property type="entry name" value="PDXDC1-like_2nd"/>
</dbReference>
<dbReference type="InterPro" id="IPR015424">
    <property type="entry name" value="PyrdxlP-dep_Trfase"/>
</dbReference>
<evidence type="ECO:0000256" key="1">
    <source>
        <dbReference type="ARBA" id="ARBA00001933"/>
    </source>
</evidence>
<gene>
    <name evidence="8" type="ORF">TcWFU_002684</name>
</gene>
<evidence type="ECO:0000256" key="2">
    <source>
        <dbReference type="ARBA" id="ARBA00009533"/>
    </source>
</evidence>
<comment type="caution">
    <text evidence="8">The sequence shown here is derived from an EMBL/GenBank/DDBJ whole genome shotgun (WGS) entry which is preliminary data.</text>
</comment>
<dbReference type="SUPFAM" id="SSF53383">
    <property type="entry name" value="PLP-dependent transferases"/>
    <property type="match status" value="1"/>
</dbReference>
<dbReference type="InterPro" id="IPR050477">
    <property type="entry name" value="GrpII_AminoAcid_Decarb"/>
</dbReference>
<evidence type="ECO:0000259" key="7">
    <source>
        <dbReference type="Pfam" id="PF22930"/>
    </source>
</evidence>
<keyword evidence="4" id="KW-0663">Pyridoxal phosphate</keyword>
<reference evidence="8 9" key="1">
    <citation type="journal article" date="2022" name="Front. Cell. Infect. Microbiol.">
        <title>The Genomes of Two Strains of Taenia crassiceps the Animal Model for the Study of Human Cysticercosis.</title>
        <authorList>
            <person name="Bobes R.J."/>
            <person name="Estrada K."/>
            <person name="Rios-Valencia D.G."/>
            <person name="Calderon-Gallegos A."/>
            <person name="de la Torre P."/>
            <person name="Carrero J.C."/>
            <person name="Sanchez-Flores A."/>
            <person name="Laclette J.P."/>
        </authorList>
    </citation>
    <scope>NUCLEOTIDE SEQUENCE [LARGE SCALE GENOMIC DNA]</scope>
    <source>
        <strain evidence="8">WFUcys</strain>
    </source>
</reference>
<organism evidence="8 9">
    <name type="scientific">Taenia crassiceps</name>
    <dbReference type="NCBI Taxonomy" id="6207"/>
    <lineage>
        <taxon>Eukaryota</taxon>
        <taxon>Metazoa</taxon>
        <taxon>Spiralia</taxon>
        <taxon>Lophotrochozoa</taxon>
        <taxon>Platyhelminthes</taxon>
        <taxon>Cestoda</taxon>
        <taxon>Eucestoda</taxon>
        <taxon>Cyclophyllidea</taxon>
        <taxon>Taeniidae</taxon>
        <taxon>Taenia</taxon>
    </lineage>
</organism>
<dbReference type="PANTHER" id="PTHR42735:SF1">
    <property type="entry name" value="PYRIDOXAL-DEPENDENT DECARBOXYLASE DOMAIN-CONTAINING PROTEIN 1-RELATED"/>
    <property type="match status" value="1"/>
</dbReference>
<dbReference type="EMBL" id="JAKROA010000008">
    <property type="protein sequence ID" value="KAL5105388.1"/>
    <property type="molecule type" value="Genomic_DNA"/>
</dbReference>
<evidence type="ECO:0000256" key="3">
    <source>
        <dbReference type="ARBA" id="ARBA00022793"/>
    </source>
</evidence>
<protein>
    <submittedName>
        <fullName evidence="8">Pyridoxal-dependent decarboxylase domain-containing protein 1</fullName>
    </submittedName>
</protein>
<dbReference type="InterPro" id="IPR015421">
    <property type="entry name" value="PyrdxlP-dep_Trfase_major"/>
</dbReference>
<feature type="domain" description="PDXDC1/PDXD2 second" evidence="7">
    <location>
        <begin position="392"/>
        <end position="520"/>
    </location>
</feature>
<feature type="region of interest" description="Disordered" evidence="6">
    <location>
        <begin position="641"/>
        <end position="660"/>
    </location>
</feature>
<dbReference type="Proteomes" id="UP001651158">
    <property type="component" value="Unassembled WGS sequence"/>
</dbReference>
<proteinExistence type="inferred from homology"/>
<dbReference type="Gene3D" id="3.40.640.10">
    <property type="entry name" value="Type I PLP-dependent aspartate aminotransferase-like (Major domain)"/>
    <property type="match status" value="1"/>
</dbReference>
<accession>A0ABR4Q775</accession>
<dbReference type="PANTHER" id="PTHR42735">
    <property type="match status" value="1"/>
</dbReference>
<feature type="region of interest" description="Disordered" evidence="6">
    <location>
        <begin position="775"/>
        <end position="801"/>
    </location>
</feature>